<comment type="caution">
    <text evidence="2">The sequence shown here is derived from an EMBL/GenBank/DDBJ whole genome shotgun (WGS) entry which is preliminary data.</text>
</comment>
<dbReference type="Gene3D" id="3.40.50.10090">
    <property type="match status" value="2"/>
</dbReference>
<dbReference type="PANTHER" id="PTHR40082:SF1">
    <property type="entry name" value="BLR5956 PROTEIN"/>
    <property type="match status" value="1"/>
</dbReference>
<feature type="domain" description="Tetrapyrrole biosynthesis uroporphyrinogen III synthase" evidence="1">
    <location>
        <begin position="19"/>
        <end position="259"/>
    </location>
</feature>
<evidence type="ECO:0000313" key="3">
    <source>
        <dbReference type="Proteomes" id="UP001596047"/>
    </source>
</evidence>
<keyword evidence="2" id="KW-0456">Lyase</keyword>
<proteinExistence type="predicted"/>
<organism evidence="2 3">
    <name type="scientific">Paenibacillus solisilvae</name>
    <dbReference type="NCBI Taxonomy" id="2486751"/>
    <lineage>
        <taxon>Bacteria</taxon>
        <taxon>Bacillati</taxon>
        <taxon>Bacillota</taxon>
        <taxon>Bacilli</taxon>
        <taxon>Bacillales</taxon>
        <taxon>Paenibacillaceae</taxon>
        <taxon>Paenibacillus</taxon>
    </lineage>
</organism>
<dbReference type="EMBL" id="JBHSOW010000024">
    <property type="protein sequence ID" value="MFC5648820.1"/>
    <property type="molecule type" value="Genomic_DNA"/>
</dbReference>
<dbReference type="Proteomes" id="UP001596047">
    <property type="component" value="Unassembled WGS sequence"/>
</dbReference>
<keyword evidence="3" id="KW-1185">Reference proteome</keyword>
<evidence type="ECO:0000313" key="2">
    <source>
        <dbReference type="EMBL" id="MFC5648820.1"/>
    </source>
</evidence>
<dbReference type="EC" id="4.2.1.75" evidence="2"/>
<dbReference type="RefSeq" id="WP_379187309.1">
    <property type="nucleotide sequence ID" value="NZ_JBHSOW010000024.1"/>
</dbReference>
<gene>
    <name evidence="2" type="ORF">ACFPYJ_06700</name>
</gene>
<dbReference type="InterPro" id="IPR036108">
    <property type="entry name" value="4pyrrol_syn_uPrphyn_synt_sf"/>
</dbReference>
<dbReference type="GO" id="GO:0004852">
    <property type="term" value="F:uroporphyrinogen-III synthase activity"/>
    <property type="evidence" value="ECO:0007669"/>
    <property type="project" value="UniProtKB-EC"/>
</dbReference>
<accession>A0ABW0VXA7</accession>
<dbReference type="InterPro" id="IPR039793">
    <property type="entry name" value="UROS/Hem4"/>
</dbReference>
<dbReference type="InterPro" id="IPR003754">
    <property type="entry name" value="4pyrrol_synth_uPrphyn_synth"/>
</dbReference>
<dbReference type="NCBIfam" id="NF004584">
    <property type="entry name" value="PRK05928.2-1"/>
    <property type="match status" value="1"/>
</dbReference>
<dbReference type="CDD" id="cd06578">
    <property type="entry name" value="HemD"/>
    <property type="match status" value="1"/>
</dbReference>
<evidence type="ECO:0000259" key="1">
    <source>
        <dbReference type="Pfam" id="PF02602"/>
    </source>
</evidence>
<name>A0ABW0VXA7_9BACL</name>
<protein>
    <submittedName>
        <fullName evidence="2">Uroporphyrinogen-III synthase</fullName>
        <ecNumber evidence="2">4.2.1.75</ecNumber>
    </submittedName>
</protein>
<dbReference type="Pfam" id="PF02602">
    <property type="entry name" value="HEM4"/>
    <property type="match status" value="1"/>
</dbReference>
<dbReference type="PANTHER" id="PTHR40082">
    <property type="entry name" value="BLR5956 PROTEIN"/>
    <property type="match status" value="1"/>
</dbReference>
<reference evidence="3" key="1">
    <citation type="journal article" date="2019" name="Int. J. Syst. Evol. Microbiol.">
        <title>The Global Catalogue of Microorganisms (GCM) 10K type strain sequencing project: providing services to taxonomists for standard genome sequencing and annotation.</title>
        <authorList>
            <consortium name="The Broad Institute Genomics Platform"/>
            <consortium name="The Broad Institute Genome Sequencing Center for Infectious Disease"/>
            <person name="Wu L."/>
            <person name="Ma J."/>
        </authorList>
    </citation>
    <scope>NUCLEOTIDE SEQUENCE [LARGE SCALE GENOMIC DNA]</scope>
    <source>
        <strain evidence="3">CGMCC 1.3240</strain>
    </source>
</reference>
<sequence>MAKALEGKRIVITGSRKLSELSEIIERQGGYPLVRPQQGTLLPAEEEVERDLNHLVESGTDWIIFTTGTGLEALLHQAERTGAYTRLLNIVKQSKVAARGYKTFAMLKQLGIKPIVIDDDGTTQGLIRELQAFDFAGQGVTIQLHGEPMPALVAFFEQRGAAVRAILPYKHVAPDDEVSRQLCQEIMEGRADAVCFTTAVQVRYFFLYARNSGCYLEIIKNFNGRVVAAAVGRVTAEALKEEGVRLVLTPDSERMGAMIIELSRYYKNKAALTK</sequence>
<dbReference type="SUPFAM" id="SSF69618">
    <property type="entry name" value="HemD-like"/>
    <property type="match status" value="1"/>
</dbReference>